<keyword evidence="1" id="KW-0732">Signal</keyword>
<gene>
    <name evidence="2" type="ORF">PBIL07802_LOCUS18300</name>
    <name evidence="3" type="ORF">PBIL07802_LOCUS18305</name>
</gene>
<dbReference type="EMBL" id="HBIB01028122">
    <property type="protein sequence ID" value="CAE0256046.1"/>
    <property type="molecule type" value="Transcribed_RNA"/>
</dbReference>
<evidence type="ECO:0000256" key="1">
    <source>
        <dbReference type="SAM" id="SignalP"/>
    </source>
</evidence>
<evidence type="ECO:0008006" key="4">
    <source>
        <dbReference type="Google" id="ProtNLM"/>
    </source>
</evidence>
<protein>
    <recommendedName>
        <fullName evidence="4">EF-hand domain-containing protein</fullName>
    </recommendedName>
</protein>
<feature type="signal peptide" evidence="1">
    <location>
        <begin position="1"/>
        <end position="25"/>
    </location>
</feature>
<dbReference type="EMBL" id="HBIB01028128">
    <property type="protein sequence ID" value="CAE0256051.1"/>
    <property type="molecule type" value="Transcribed_RNA"/>
</dbReference>
<reference evidence="3" key="1">
    <citation type="submission" date="2021-01" db="EMBL/GenBank/DDBJ databases">
        <authorList>
            <person name="Corre E."/>
            <person name="Pelletier E."/>
            <person name="Niang G."/>
            <person name="Scheremetjew M."/>
            <person name="Finn R."/>
            <person name="Kale V."/>
            <person name="Holt S."/>
            <person name="Cochrane G."/>
            <person name="Meng A."/>
            <person name="Brown T."/>
            <person name="Cohen L."/>
        </authorList>
    </citation>
    <scope>NUCLEOTIDE SEQUENCE</scope>
    <source>
        <strain evidence="3">NIES-2562</strain>
    </source>
</reference>
<proteinExistence type="predicted"/>
<organism evidence="3">
    <name type="scientific">Palpitomonas bilix</name>
    <dbReference type="NCBI Taxonomy" id="652834"/>
    <lineage>
        <taxon>Eukaryota</taxon>
        <taxon>Eukaryota incertae sedis</taxon>
    </lineage>
</organism>
<name>A0A7S3DFJ6_9EUKA</name>
<dbReference type="AlphaFoldDB" id="A0A7S3DFJ6"/>
<sequence length="499" mass="53601">MKARKRAAIITLLSTLLLLVPTVQCIDCISACSASTSQVEDVVCNDPFGDGTPGGYNSGLVTCPSYSNECYTLTYVLPSSDRDVNVSLWGVTEAQYDYLYTLLDVEERGYFTLLEFGQALPRIKNRRGPAAQQKIARDIESVIVENCTTAIGCFSAWDVDLSGSVTKAELRAGLASIGVQYGANWQVQTMVGNPSVYTNANLSGEVVTLRGCGGMLSCPGFSPVDVGADTTYTPPQNALFPPPFPSLSGLTCCEGDHCNPLCGSSPTINITATVAFTVDGVSLPAEGRTNVTAGEVEEGQSPALQPGLDIMIGETLTLEVISGDVDGDEFNLTFVGLASKCGGVEEVEHSNFDGKLFKWRPRWTDGGRTGGLCFRADDGTCAGPTIRCFPITVTTCKARITQEVIDEDGVVMLASVAKILGSHWLSLWTFNMDLPNPDVILTHNQTIDLGLTYRYVGDRRPSLLSYTLLHGSIFTLLLTRYTPQHRSATLSTLPFCVTL</sequence>
<evidence type="ECO:0000313" key="2">
    <source>
        <dbReference type="EMBL" id="CAE0256046.1"/>
    </source>
</evidence>
<feature type="chain" id="PRO_5036212088" description="EF-hand domain-containing protein" evidence="1">
    <location>
        <begin position="26"/>
        <end position="499"/>
    </location>
</feature>
<accession>A0A7S3DFJ6</accession>
<dbReference type="SUPFAM" id="SSF47473">
    <property type="entry name" value="EF-hand"/>
    <property type="match status" value="1"/>
</dbReference>
<dbReference type="InterPro" id="IPR011992">
    <property type="entry name" value="EF-hand-dom_pair"/>
</dbReference>
<evidence type="ECO:0000313" key="3">
    <source>
        <dbReference type="EMBL" id="CAE0256051.1"/>
    </source>
</evidence>